<keyword evidence="5" id="KW-0539">Nucleus</keyword>
<dbReference type="GO" id="GO:0006325">
    <property type="term" value="P:chromatin organization"/>
    <property type="evidence" value="ECO:0007669"/>
    <property type="project" value="UniProtKB-KW"/>
</dbReference>
<keyword evidence="4" id="KW-0804">Transcription</keyword>
<dbReference type="InterPro" id="IPR026541">
    <property type="entry name" value="MRG_dom"/>
</dbReference>
<comment type="subcellular location">
    <subcellularLocation>
        <location evidence="1">Nucleus</location>
    </subcellularLocation>
</comment>
<evidence type="ECO:0000313" key="9">
    <source>
        <dbReference type="Proteomes" id="UP000006906"/>
    </source>
</evidence>
<proteinExistence type="predicted"/>
<evidence type="ECO:0000256" key="1">
    <source>
        <dbReference type="ARBA" id="ARBA00004123"/>
    </source>
</evidence>
<dbReference type="KEGG" id="cre:CHLRE_16g692400v5"/>
<dbReference type="GO" id="GO:0005634">
    <property type="term" value="C:nucleus"/>
    <property type="evidence" value="ECO:0007669"/>
    <property type="project" value="UniProtKB-SubCell"/>
</dbReference>
<dbReference type="InterPro" id="IPR016197">
    <property type="entry name" value="Chromo-like_dom_sf"/>
</dbReference>
<dbReference type="FunCoup" id="A0A2K3CSH9">
    <property type="interactions" value="1735"/>
</dbReference>
<dbReference type="PANTHER" id="PTHR10880:SF15">
    <property type="entry name" value="MSL COMPLEX SUBUNIT 3"/>
    <property type="match status" value="1"/>
</dbReference>
<accession>A0A2K3CSH9</accession>
<sequence length="391" mass="39122">MAAGEVTTGDTGDFAIGERVFVPHVDRHYEAKILKAEFKVNADYPEGGWYYFLHYSGWNKKYDEWVEAAGLVKAADLGGGAGAGTAGPPASAAVGGKGAAVPRKLPKERFAAATGVVGAKKARGGLAADLGAIGGAVVGGATVGGAAAGAAGADGGTGGAPRGLQLELDISPILKKALLDDYDAVVTDGRLVPLPRTPCVADLLRRYAEHTSEVAAAAHVSQAGAGIAAEVAAGLRGYFDKSAMAVLLYRSERPQAMALLSDGRLPSSVYGAEHLLRLFVKLPELLAAAGAGGMSEEVLVQTATAVQDMMDWVAENLHSLLAPKESYLDHYDFMAGLTGEVAEAVAAAGFAGAGLNGGGPGGAGPGLHAPGAAGRAAAAAAAAAAREAAKA</sequence>
<dbReference type="GO" id="GO:0006355">
    <property type="term" value="P:regulation of DNA-templated transcription"/>
    <property type="evidence" value="ECO:0007669"/>
    <property type="project" value="InterPro"/>
</dbReference>
<dbReference type="Pfam" id="PF05712">
    <property type="entry name" value="MRG"/>
    <property type="match status" value="1"/>
</dbReference>
<evidence type="ECO:0000256" key="2">
    <source>
        <dbReference type="ARBA" id="ARBA00022853"/>
    </source>
</evidence>
<evidence type="ECO:0000256" key="5">
    <source>
        <dbReference type="ARBA" id="ARBA00023242"/>
    </source>
</evidence>
<keyword evidence="3" id="KW-0805">Transcription regulation</keyword>
<dbReference type="Pfam" id="PF11717">
    <property type="entry name" value="Tudor-knot"/>
    <property type="match status" value="1"/>
</dbReference>
<reference evidence="8 9" key="1">
    <citation type="journal article" date="2007" name="Science">
        <title>The Chlamydomonas genome reveals the evolution of key animal and plant functions.</title>
        <authorList>
            <person name="Merchant S.S."/>
            <person name="Prochnik S.E."/>
            <person name="Vallon O."/>
            <person name="Harris E.H."/>
            <person name="Karpowicz S.J."/>
            <person name="Witman G.B."/>
            <person name="Terry A."/>
            <person name="Salamov A."/>
            <person name="Fritz-Laylin L.K."/>
            <person name="Marechal-Drouard L."/>
            <person name="Marshall W.F."/>
            <person name="Qu L.H."/>
            <person name="Nelson D.R."/>
            <person name="Sanderfoot A.A."/>
            <person name="Spalding M.H."/>
            <person name="Kapitonov V.V."/>
            <person name="Ren Q."/>
            <person name="Ferris P."/>
            <person name="Lindquist E."/>
            <person name="Shapiro H."/>
            <person name="Lucas S.M."/>
            <person name="Grimwood J."/>
            <person name="Schmutz J."/>
            <person name="Cardol P."/>
            <person name="Cerutti H."/>
            <person name="Chanfreau G."/>
            <person name="Chen C.L."/>
            <person name="Cognat V."/>
            <person name="Croft M.T."/>
            <person name="Dent R."/>
            <person name="Dutcher S."/>
            <person name="Fernandez E."/>
            <person name="Fukuzawa H."/>
            <person name="Gonzalez-Ballester D."/>
            <person name="Gonzalez-Halphen D."/>
            <person name="Hallmann A."/>
            <person name="Hanikenne M."/>
            <person name="Hippler M."/>
            <person name="Inwood W."/>
            <person name="Jabbari K."/>
            <person name="Kalanon M."/>
            <person name="Kuras R."/>
            <person name="Lefebvre P.A."/>
            <person name="Lemaire S.D."/>
            <person name="Lobanov A.V."/>
            <person name="Lohr M."/>
            <person name="Manuell A."/>
            <person name="Meier I."/>
            <person name="Mets L."/>
            <person name="Mittag M."/>
            <person name="Mittelmeier T."/>
            <person name="Moroney J.V."/>
            <person name="Moseley J."/>
            <person name="Napoli C."/>
            <person name="Nedelcu A.M."/>
            <person name="Niyogi K."/>
            <person name="Novoselov S.V."/>
            <person name="Paulsen I.T."/>
            <person name="Pazour G."/>
            <person name="Purton S."/>
            <person name="Ral J.P."/>
            <person name="Riano-Pachon D.M."/>
            <person name="Riekhof W."/>
            <person name="Rymarquis L."/>
            <person name="Schroda M."/>
            <person name="Stern D."/>
            <person name="Umen J."/>
            <person name="Willows R."/>
            <person name="Wilson N."/>
            <person name="Zimmer S.L."/>
            <person name="Allmer J."/>
            <person name="Balk J."/>
            <person name="Bisova K."/>
            <person name="Chen C.J."/>
            <person name="Elias M."/>
            <person name="Gendler K."/>
            <person name="Hauser C."/>
            <person name="Lamb M.R."/>
            <person name="Ledford H."/>
            <person name="Long J.C."/>
            <person name="Minagawa J."/>
            <person name="Page M.D."/>
            <person name="Pan J."/>
            <person name="Pootakham W."/>
            <person name="Roje S."/>
            <person name="Rose A."/>
            <person name="Stahlberg E."/>
            <person name="Terauchi A.M."/>
            <person name="Yang P."/>
            <person name="Ball S."/>
            <person name="Bowler C."/>
            <person name="Dieckmann C.L."/>
            <person name="Gladyshev V.N."/>
            <person name="Green P."/>
            <person name="Jorgensen R."/>
            <person name="Mayfield S."/>
            <person name="Mueller-Roeber B."/>
            <person name="Rajamani S."/>
            <person name="Sayre R.T."/>
            <person name="Brokstein P."/>
            <person name="Dubchak I."/>
            <person name="Goodstein D."/>
            <person name="Hornick L."/>
            <person name="Huang Y.W."/>
            <person name="Jhaveri J."/>
            <person name="Luo Y."/>
            <person name="Martinez D."/>
            <person name="Ngau W.C."/>
            <person name="Otillar B."/>
            <person name="Poliakov A."/>
            <person name="Porter A."/>
            <person name="Szajkowski L."/>
            <person name="Werner G."/>
            <person name="Zhou K."/>
            <person name="Grigoriev I.V."/>
            <person name="Rokhsar D.S."/>
            <person name="Grossman A.R."/>
        </authorList>
    </citation>
    <scope>NUCLEOTIDE SEQUENCE [LARGE SCALE GENOMIC DNA]</scope>
    <source>
        <strain evidence="9">CC-503</strain>
    </source>
</reference>
<dbReference type="Gramene" id="PNW71228">
    <property type="protein sequence ID" value="PNW71228"/>
    <property type="gene ID" value="CHLRE_16g692400v5"/>
</dbReference>
<dbReference type="Proteomes" id="UP000006906">
    <property type="component" value="Chromosome 16"/>
</dbReference>
<name>A0A2K3CSH9_CHLRE</name>
<dbReference type="OrthoDB" id="124855at2759"/>
<evidence type="ECO:0000256" key="3">
    <source>
        <dbReference type="ARBA" id="ARBA00023015"/>
    </source>
</evidence>
<dbReference type="InParanoid" id="A0A2K3CSH9"/>
<dbReference type="SUPFAM" id="SSF54160">
    <property type="entry name" value="Chromo domain-like"/>
    <property type="match status" value="1"/>
</dbReference>
<evidence type="ECO:0000259" key="7">
    <source>
        <dbReference type="Pfam" id="PF11717"/>
    </source>
</evidence>
<dbReference type="Gene3D" id="2.30.30.140">
    <property type="match status" value="1"/>
</dbReference>
<dbReference type="GeneID" id="5724846"/>
<feature type="domain" description="MRG" evidence="6">
    <location>
        <begin position="166"/>
        <end position="327"/>
    </location>
</feature>
<feature type="domain" description="Tudor-knot" evidence="7">
    <location>
        <begin position="15"/>
        <end position="68"/>
    </location>
</feature>
<dbReference type="Gene3D" id="1.10.274.30">
    <property type="entry name" value="MRG domain"/>
    <property type="match status" value="1"/>
</dbReference>
<dbReference type="GO" id="GO:0000123">
    <property type="term" value="C:histone acetyltransferase complex"/>
    <property type="evidence" value="ECO:0000318"/>
    <property type="project" value="GO_Central"/>
</dbReference>
<dbReference type="OMA" id="HKFFDIE"/>
<dbReference type="PROSITE" id="PS51640">
    <property type="entry name" value="MRG"/>
    <property type="match status" value="1"/>
</dbReference>
<organism evidence="8 9">
    <name type="scientific">Chlamydomonas reinhardtii</name>
    <name type="common">Chlamydomonas smithii</name>
    <dbReference type="NCBI Taxonomy" id="3055"/>
    <lineage>
        <taxon>Eukaryota</taxon>
        <taxon>Viridiplantae</taxon>
        <taxon>Chlorophyta</taxon>
        <taxon>core chlorophytes</taxon>
        <taxon>Chlorophyceae</taxon>
        <taxon>CS clade</taxon>
        <taxon>Chlamydomonadales</taxon>
        <taxon>Chlamydomonadaceae</taxon>
        <taxon>Chlamydomonas</taxon>
    </lineage>
</organism>
<dbReference type="AlphaFoldDB" id="A0A2K3CSH9"/>
<evidence type="ECO:0000259" key="6">
    <source>
        <dbReference type="Pfam" id="PF05712"/>
    </source>
</evidence>
<keyword evidence="2" id="KW-0156">Chromatin regulator</keyword>
<dbReference type="PANTHER" id="PTHR10880">
    <property type="entry name" value="MORTALITY FACTOR 4-LIKE PROTEIN"/>
    <property type="match status" value="1"/>
</dbReference>
<dbReference type="ExpressionAtlas" id="A0A2K3CSH9">
    <property type="expression patterns" value="baseline and differential"/>
</dbReference>
<dbReference type="InterPro" id="IPR008676">
    <property type="entry name" value="MRG"/>
</dbReference>
<dbReference type="InterPro" id="IPR025995">
    <property type="entry name" value="Tudor-knot"/>
</dbReference>
<keyword evidence="9" id="KW-1185">Reference proteome</keyword>
<dbReference type="STRING" id="3055.A0A2K3CSH9"/>
<dbReference type="EMBL" id="CM008977">
    <property type="protein sequence ID" value="PNW71228.1"/>
    <property type="molecule type" value="Genomic_DNA"/>
</dbReference>
<dbReference type="InterPro" id="IPR038217">
    <property type="entry name" value="MRG_C_sf"/>
</dbReference>
<dbReference type="RefSeq" id="XP_042915334.1">
    <property type="nucleotide sequence ID" value="XM_043071742.1"/>
</dbReference>
<evidence type="ECO:0000256" key="4">
    <source>
        <dbReference type="ARBA" id="ARBA00023163"/>
    </source>
</evidence>
<gene>
    <name evidence="8" type="ORF">CHLRE_16g692400v5</name>
</gene>
<protein>
    <submittedName>
        <fullName evidence="8">Uncharacterized protein</fullName>
    </submittedName>
</protein>
<evidence type="ECO:0000313" key="8">
    <source>
        <dbReference type="EMBL" id="PNW71228.1"/>
    </source>
</evidence>